<name>A0A7W7H2F9_9ACTN</name>
<evidence type="ECO:0000313" key="2">
    <source>
        <dbReference type="Proteomes" id="UP000546162"/>
    </source>
</evidence>
<dbReference type="Proteomes" id="UP000546162">
    <property type="component" value="Unassembled WGS sequence"/>
</dbReference>
<protein>
    <submittedName>
        <fullName evidence="1">Uncharacterized protein</fullName>
    </submittedName>
</protein>
<dbReference type="AlphaFoldDB" id="A0A7W7H2F9"/>
<accession>A0A7W7H2F9</accession>
<keyword evidence="2" id="KW-1185">Reference proteome</keyword>
<proteinExistence type="predicted"/>
<reference evidence="1 2" key="1">
    <citation type="submission" date="2020-08" db="EMBL/GenBank/DDBJ databases">
        <title>Sequencing the genomes of 1000 actinobacteria strains.</title>
        <authorList>
            <person name="Klenk H.-P."/>
        </authorList>
    </citation>
    <scope>NUCLEOTIDE SEQUENCE [LARGE SCALE GENOMIC DNA]</scope>
    <source>
        <strain evidence="1 2">DSM 45809</strain>
    </source>
</reference>
<sequence>MAFPYARTFDEVLAYVGERPCVCGATETEIENRTGEAVLIGGVSAVRFSFTCGECAKLREFTFRMTEEEAARPPGFRVLGLARTAAEAHLFMDLHECDVCGEAAFDRDFGVVIVDGEPCSRYSGRCPGCGNPREFVFRLPDETPIPDPAQPSFGGDKPSELLDAGEWLSVADAIAADTPAEPAGMDAEERQQARYDLLTAAAAVAEARKFVAAGTEAVSPEALWSPTGRAVYEADSGRFCWQRLDLVENVYREIAVTFGD</sequence>
<comment type="caution">
    <text evidence="1">The sequence shown here is derived from an EMBL/GenBank/DDBJ whole genome shotgun (WGS) entry which is preliminary data.</text>
</comment>
<dbReference type="EMBL" id="JACHNB010000001">
    <property type="protein sequence ID" value="MBB4742662.1"/>
    <property type="molecule type" value="Genomic_DNA"/>
</dbReference>
<gene>
    <name evidence="1" type="ORF">BJY16_006121</name>
</gene>
<evidence type="ECO:0000313" key="1">
    <source>
        <dbReference type="EMBL" id="MBB4742662.1"/>
    </source>
</evidence>
<dbReference type="RefSeq" id="WP_239177746.1">
    <property type="nucleotide sequence ID" value="NZ_BAABFG010000005.1"/>
</dbReference>
<organism evidence="1 2">
    <name type="scientific">Actinoplanes octamycinicus</name>
    <dbReference type="NCBI Taxonomy" id="135948"/>
    <lineage>
        <taxon>Bacteria</taxon>
        <taxon>Bacillati</taxon>
        <taxon>Actinomycetota</taxon>
        <taxon>Actinomycetes</taxon>
        <taxon>Micromonosporales</taxon>
        <taxon>Micromonosporaceae</taxon>
        <taxon>Actinoplanes</taxon>
    </lineage>
</organism>